<proteinExistence type="predicted"/>
<reference evidence="1 2" key="1">
    <citation type="journal article" date="2018" name="Mol. Biol. Evol.">
        <title>Broad Genomic Sampling Reveals a Smut Pathogenic Ancestry of the Fungal Clade Ustilaginomycotina.</title>
        <authorList>
            <person name="Kijpornyongpan T."/>
            <person name="Mondo S.J."/>
            <person name="Barry K."/>
            <person name="Sandor L."/>
            <person name="Lee J."/>
            <person name="Lipzen A."/>
            <person name="Pangilinan J."/>
            <person name="LaButti K."/>
            <person name="Hainaut M."/>
            <person name="Henrissat B."/>
            <person name="Grigoriev I.V."/>
            <person name="Spatafora J.W."/>
            <person name="Aime M.C."/>
        </authorList>
    </citation>
    <scope>NUCLEOTIDE SEQUENCE [LARGE SCALE GENOMIC DNA]</scope>
    <source>
        <strain evidence="1 2">SA 807</strain>
    </source>
</reference>
<dbReference type="Proteomes" id="UP000245626">
    <property type="component" value="Unassembled WGS sequence"/>
</dbReference>
<evidence type="ECO:0000313" key="1">
    <source>
        <dbReference type="EMBL" id="PWN53496.1"/>
    </source>
</evidence>
<keyword evidence="2" id="KW-1185">Reference proteome</keyword>
<dbReference type="EMBL" id="KZ819723">
    <property type="protein sequence ID" value="PWN53496.1"/>
    <property type="molecule type" value="Genomic_DNA"/>
</dbReference>
<organism evidence="1 2">
    <name type="scientific">Violaceomyces palustris</name>
    <dbReference type="NCBI Taxonomy" id="1673888"/>
    <lineage>
        <taxon>Eukaryota</taxon>
        <taxon>Fungi</taxon>
        <taxon>Dikarya</taxon>
        <taxon>Basidiomycota</taxon>
        <taxon>Ustilaginomycotina</taxon>
        <taxon>Ustilaginomycetes</taxon>
        <taxon>Violaceomycetales</taxon>
        <taxon>Violaceomycetaceae</taxon>
        <taxon>Violaceomyces</taxon>
    </lineage>
</organism>
<gene>
    <name evidence="1" type="ORF">IE53DRAFT_384022</name>
</gene>
<evidence type="ECO:0000313" key="2">
    <source>
        <dbReference type="Proteomes" id="UP000245626"/>
    </source>
</evidence>
<protein>
    <submittedName>
        <fullName evidence="1">Uncharacterized protein</fullName>
    </submittedName>
</protein>
<sequence>MKGQPPFFGPFVSCSFHSQSIALGDAIRLGEPFPTTRGRRRNKVDLFCLNQVNNRTNQPSVLSTRARVEQKNEDGSRHFPRPRSTKGPPFCGVGWGGVLGGKLAQIPSTVTKRWERRTLEFFVYLFF</sequence>
<accession>A0ACD0P610</accession>
<name>A0ACD0P610_9BASI</name>